<dbReference type="AlphaFoldDB" id="A0A6N2M6X6"/>
<evidence type="ECO:0000313" key="2">
    <source>
        <dbReference type="EMBL" id="VFU49382.1"/>
    </source>
</evidence>
<sequence length="117" mass="13091">MTQNVELPDMTLHIDLEENNTSFQGCSICEGNKKVANCVVTPSKANGDSKEALQDVGPVSKSSLPSMNSEADGMEVMEIYLIMLKLRIDLFTMEEMKSYLTMLKSRIDLTQQLVRMP</sequence>
<name>A0A6N2M6X6_SALVM</name>
<organism evidence="2">
    <name type="scientific">Salix viminalis</name>
    <name type="common">Common osier</name>
    <name type="synonym">Basket willow</name>
    <dbReference type="NCBI Taxonomy" id="40686"/>
    <lineage>
        <taxon>Eukaryota</taxon>
        <taxon>Viridiplantae</taxon>
        <taxon>Streptophyta</taxon>
        <taxon>Embryophyta</taxon>
        <taxon>Tracheophyta</taxon>
        <taxon>Spermatophyta</taxon>
        <taxon>Magnoliopsida</taxon>
        <taxon>eudicotyledons</taxon>
        <taxon>Gunneridae</taxon>
        <taxon>Pentapetalae</taxon>
        <taxon>rosids</taxon>
        <taxon>fabids</taxon>
        <taxon>Malpighiales</taxon>
        <taxon>Salicaceae</taxon>
        <taxon>Saliceae</taxon>
        <taxon>Salix</taxon>
    </lineage>
</organism>
<dbReference type="EMBL" id="CAADRP010001707">
    <property type="protein sequence ID" value="VFU49382.1"/>
    <property type="molecule type" value="Genomic_DNA"/>
</dbReference>
<gene>
    <name evidence="2" type="ORF">SVIM_LOCUS325335</name>
</gene>
<reference evidence="2" key="1">
    <citation type="submission" date="2019-03" db="EMBL/GenBank/DDBJ databases">
        <authorList>
            <person name="Mank J."/>
            <person name="Almeida P."/>
        </authorList>
    </citation>
    <scope>NUCLEOTIDE SEQUENCE</scope>
    <source>
        <strain evidence="2">78183</strain>
    </source>
</reference>
<feature type="region of interest" description="Disordered" evidence="1">
    <location>
        <begin position="44"/>
        <end position="68"/>
    </location>
</feature>
<protein>
    <submittedName>
        <fullName evidence="2">Uncharacterized protein</fullName>
    </submittedName>
</protein>
<accession>A0A6N2M6X6</accession>
<proteinExistence type="predicted"/>
<evidence type="ECO:0000256" key="1">
    <source>
        <dbReference type="SAM" id="MobiDB-lite"/>
    </source>
</evidence>